<evidence type="ECO:0000313" key="2">
    <source>
        <dbReference type="Proteomes" id="UP001194468"/>
    </source>
</evidence>
<accession>A0AAD4C603</accession>
<organism evidence="1 2">
    <name type="scientific">Boletus edulis BED1</name>
    <dbReference type="NCBI Taxonomy" id="1328754"/>
    <lineage>
        <taxon>Eukaryota</taxon>
        <taxon>Fungi</taxon>
        <taxon>Dikarya</taxon>
        <taxon>Basidiomycota</taxon>
        <taxon>Agaricomycotina</taxon>
        <taxon>Agaricomycetes</taxon>
        <taxon>Agaricomycetidae</taxon>
        <taxon>Boletales</taxon>
        <taxon>Boletineae</taxon>
        <taxon>Boletaceae</taxon>
        <taxon>Boletoideae</taxon>
        <taxon>Boletus</taxon>
    </lineage>
</organism>
<keyword evidence="2" id="KW-1185">Reference proteome</keyword>
<name>A0AAD4C603_BOLED</name>
<sequence length="250" mass="27673">MDSETGEVPNPIAIEEFISSSSISTSTHVLMAISFYGSTAGWRTFFQAFALPPLHPHNNSIPTPTPTAIGPSHRGLAPGIKLSYTVLLQDAVIDPTTQDVLIAIRVHMFEPSQPRTPLSKHGVLRLSAVDSSSDHPIGTITFQPLGPFIHPRIALDHPSFTGTSRVFYMRLKRGWRYVISTLEYDVRARAHGNRNGDDDGAHEAKVVEYPDILRLPTKQILFDYDPYSGRICLLSDMEQHSVIEVLSFGV</sequence>
<comment type="caution">
    <text evidence="1">The sequence shown here is derived from an EMBL/GenBank/DDBJ whole genome shotgun (WGS) entry which is preliminary data.</text>
</comment>
<dbReference type="AlphaFoldDB" id="A0AAD4C603"/>
<reference evidence="1" key="1">
    <citation type="submission" date="2019-10" db="EMBL/GenBank/DDBJ databases">
        <authorList>
            <consortium name="DOE Joint Genome Institute"/>
            <person name="Kuo A."/>
            <person name="Miyauchi S."/>
            <person name="Kiss E."/>
            <person name="Drula E."/>
            <person name="Kohler A."/>
            <person name="Sanchez-Garcia M."/>
            <person name="Andreopoulos B."/>
            <person name="Barry K.W."/>
            <person name="Bonito G."/>
            <person name="Buee M."/>
            <person name="Carver A."/>
            <person name="Chen C."/>
            <person name="Cichocki N."/>
            <person name="Clum A."/>
            <person name="Culley D."/>
            <person name="Crous P.W."/>
            <person name="Fauchery L."/>
            <person name="Girlanda M."/>
            <person name="Hayes R."/>
            <person name="Keri Z."/>
            <person name="LaButti K."/>
            <person name="Lipzen A."/>
            <person name="Lombard V."/>
            <person name="Magnuson J."/>
            <person name="Maillard F."/>
            <person name="Morin E."/>
            <person name="Murat C."/>
            <person name="Nolan M."/>
            <person name="Ohm R."/>
            <person name="Pangilinan J."/>
            <person name="Pereira M."/>
            <person name="Perotto S."/>
            <person name="Peter M."/>
            <person name="Riley R."/>
            <person name="Sitrit Y."/>
            <person name="Stielow B."/>
            <person name="Szollosi G."/>
            <person name="Zifcakova L."/>
            <person name="Stursova M."/>
            <person name="Spatafora J.W."/>
            <person name="Tedersoo L."/>
            <person name="Vaario L.-M."/>
            <person name="Yamada A."/>
            <person name="Yan M."/>
            <person name="Wang P."/>
            <person name="Xu J."/>
            <person name="Bruns T."/>
            <person name="Baldrian P."/>
            <person name="Vilgalys R."/>
            <person name="Henrissat B."/>
            <person name="Grigoriev I.V."/>
            <person name="Hibbett D."/>
            <person name="Nagy L.G."/>
            <person name="Martin F.M."/>
        </authorList>
    </citation>
    <scope>NUCLEOTIDE SEQUENCE</scope>
    <source>
        <strain evidence="1">BED1</strain>
    </source>
</reference>
<reference evidence="1" key="2">
    <citation type="journal article" date="2020" name="Nat. Commun.">
        <title>Large-scale genome sequencing of mycorrhizal fungi provides insights into the early evolution of symbiotic traits.</title>
        <authorList>
            <person name="Miyauchi S."/>
            <person name="Kiss E."/>
            <person name="Kuo A."/>
            <person name="Drula E."/>
            <person name="Kohler A."/>
            <person name="Sanchez-Garcia M."/>
            <person name="Morin E."/>
            <person name="Andreopoulos B."/>
            <person name="Barry K.W."/>
            <person name="Bonito G."/>
            <person name="Buee M."/>
            <person name="Carver A."/>
            <person name="Chen C."/>
            <person name="Cichocki N."/>
            <person name="Clum A."/>
            <person name="Culley D."/>
            <person name="Crous P.W."/>
            <person name="Fauchery L."/>
            <person name="Girlanda M."/>
            <person name="Hayes R.D."/>
            <person name="Keri Z."/>
            <person name="LaButti K."/>
            <person name="Lipzen A."/>
            <person name="Lombard V."/>
            <person name="Magnuson J."/>
            <person name="Maillard F."/>
            <person name="Murat C."/>
            <person name="Nolan M."/>
            <person name="Ohm R.A."/>
            <person name="Pangilinan J."/>
            <person name="Pereira M.F."/>
            <person name="Perotto S."/>
            <person name="Peter M."/>
            <person name="Pfister S."/>
            <person name="Riley R."/>
            <person name="Sitrit Y."/>
            <person name="Stielow J.B."/>
            <person name="Szollosi G."/>
            <person name="Zifcakova L."/>
            <person name="Stursova M."/>
            <person name="Spatafora J.W."/>
            <person name="Tedersoo L."/>
            <person name="Vaario L.M."/>
            <person name="Yamada A."/>
            <person name="Yan M."/>
            <person name="Wang P."/>
            <person name="Xu J."/>
            <person name="Bruns T."/>
            <person name="Baldrian P."/>
            <person name="Vilgalys R."/>
            <person name="Dunand C."/>
            <person name="Henrissat B."/>
            <person name="Grigoriev I.V."/>
            <person name="Hibbett D."/>
            <person name="Nagy L.G."/>
            <person name="Martin F.M."/>
        </authorList>
    </citation>
    <scope>NUCLEOTIDE SEQUENCE</scope>
    <source>
        <strain evidence="1">BED1</strain>
    </source>
</reference>
<dbReference type="Proteomes" id="UP001194468">
    <property type="component" value="Unassembled WGS sequence"/>
</dbReference>
<evidence type="ECO:0000313" key="1">
    <source>
        <dbReference type="EMBL" id="KAF8449463.1"/>
    </source>
</evidence>
<dbReference type="EMBL" id="WHUW01000003">
    <property type="protein sequence ID" value="KAF8449463.1"/>
    <property type="molecule type" value="Genomic_DNA"/>
</dbReference>
<protein>
    <submittedName>
        <fullName evidence="1">Uncharacterized protein</fullName>
    </submittedName>
</protein>
<proteinExistence type="predicted"/>
<gene>
    <name evidence="1" type="ORF">L210DRAFT_583703</name>
</gene>